<reference evidence="9 10" key="1">
    <citation type="submission" date="2019-07" db="EMBL/GenBank/DDBJ databases">
        <title>Genome assembly of two rare yeast pathogens: Diutina rugosa and Trichomonascus ciferrii.</title>
        <authorList>
            <person name="Mixao V."/>
            <person name="Saus E."/>
            <person name="Hansen A."/>
            <person name="Lass-Flor C."/>
            <person name="Gabaldon T."/>
        </authorList>
    </citation>
    <scope>NUCLEOTIDE SEQUENCE [LARGE SCALE GENOMIC DNA]</scope>
    <source>
        <strain evidence="9 10">CBS 613</strain>
    </source>
</reference>
<feature type="region of interest" description="Disordered" evidence="7">
    <location>
        <begin position="686"/>
        <end position="707"/>
    </location>
</feature>
<dbReference type="InterPro" id="IPR019775">
    <property type="entry name" value="WD40_repeat_CS"/>
</dbReference>
<dbReference type="InterPro" id="IPR051570">
    <property type="entry name" value="TBC1_cilium_biogenesis"/>
</dbReference>
<dbReference type="SUPFAM" id="SSF50978">
    <property type="entry name" value="WD40 repeat-like"/>
    <property type="match status" value="1"/>
</dbReference>
<dbReference type="CDD" id="cd00200">
    <property type="entry name" value="WD40"/>
    <property type="match status" value="1"/>
</dbReference>
<evidence type="ECO:0000256" key="1">
    <source>
        <dbReference type="ARBA" id="ARBA00004604"/>
    </source>
</evidence>
<evidence type="ECO:0000313" key="10">
    <source>
        <dbReference type="Proteomes" id="UP000449547"/>
    </source>
</evidence>
<dbReference type="Pfam" id="PF04003">
    <property type="entry name" value="Utp12"/>
    <property type="match status" value="1"/>
</dbReference>
<dbReference type="SMART" id="SM00320">
    <property type="entry name" value="WD40"/>
    <property type="match status" value="11"/>
</dbReference>
<dbReference type="InterPro" id="IPR036322">
    <property type="entry name" value="WD40_repeat_dom_sf"/>
</dbReference>
<keyword evidence="10" id="KW-1185">Reference proteome</keyword>
<dbReference type="PANTHER" id="PTHR19853:SF0">
    <property type="entry name" value="WD REPEAT-CONTAINING PROTEIN 3"/>
    <property type="match status" value="1"/>
</dbReference>
<proteinExistence type="inferred from homology"/>
<feature type="repeat" description="WD" evidence="6">
    <location>
        <begin position="589"/>
        <end position="621"/>
    </location>
</feature>
<comment type="similarity">
    <text evidence="5">Belongs to the WD repeat WDR3/UTP12 family.</text>
</comment>
<dbReference type="Gene3D" id="2.130.10.10">
    <property type="entry name" value="YVTN repeat-like/Quinoprotein amine dehydrogenase"/>
    <property type="match status" value="4"/>
</dbReference>
<evidence type="ECO:0000256" key="2">
    <source>
        <dbReference type="ARBA" id="ARBA00022574"/>
    </source>
</evidence>
<evidence type="ECO:0000256" key="4">
    <source>
        <dbReference type="ARBA" id="ARBA00023242"/>
    </source>
</evidence>
<dbReference type="GO" id="GO:0032040">
    <property type="term" value="C:small-subunit processome"/>
    <property type="evidence" value="ECO:0007669"/>
    <property type="project" value="TreeGrafter"/>
</dbReference>
<dbReference type="OrthoDB" id="407922at2759"/>
<feature type="repeat" description="WD" evidence="6">
    <location>
        <begin position="366"/>
        <end position="406"/>
    </location>
</feature>
<dbReference type="FunFam" id="2.130.10.10:FF:000157">
    <property type="entry name" value="WD repeat domain 3"/>
    <property type="match status" value="1"/>
</dbReference>
<organism evidence="9 10">
    <name type="scientific">Diutina rugosa</name>
    <name type="common">Yeast</name>
    <name type="synonym">Candida rugosa</name>
    <dbReference type="NCBI Taxonomy" id="5481"/>
    <lineage>
        <taxon>Eukaryota</taxon>
        <taxon>Fungi</taxon>
        <taxon>Dikarya</taxon>
        <taxon>Ascomycota</taxon>
        <taxon>Saccharomycotina</taxon>
        <taxon>Pichiomycetes</taxon>
        <taxon>Debaryomycetaceae</taxon>
        <taxon>Diutina</taxon>
    </lineage>
</organism>
<dbReference type="RefSeq" id="XP_034014850.1">
    <property type="nucleotide sequence ID" value="XM_034156024.1"/>
</dbReference>
<dbReference type="Proteomes" id="UP000449547">
    <property type="component" value="Unassembled WGS sequence"/>
</dbReference>
<dbReference type="InterPro" id="IPR007148">
    <property type="entry name" value="SSU_processome_Utp12"/>
</dbReference>
<sequence>MVKSYERFEQDNVFGVIAGSSNVVWLPHTNSTGRALVGALEAVCVWDIKTGQLLSRMVDGLVPGASNAPTTNPPPVVTRVCYYETTNLAGVGYNDGSIKVWDLTSQSVVVSFNGHRSAITQLQFDSSGTRLVSGSADTSVIVWDLVGEEGLFRLKGHKGPITGLSLVGDEDDYLITCSKDGMVKLWEMASQQCLETHLGHANECWSLAVHHDLVITSGKENKAWKLDVTAEEHKLSERGVFPKQSSSRTNHVEFNGSRFMIQNADKSIEIMRLRGDDEIKKGVAKRTKRLKEKGYTDDEIAASLQESEMSILITDVTIIRGTGKYKSATFSPSGAVVANAANALEFWKVPSGKKDIVATKLHTVDLPGHRTDVRAMDMSSDAKLVVTASTGELKVWNMGTSKVIRSFVTQGAGLCCKFLPGNTLVAIGYKNGILELFDLASSRVVDSVQGHGTSAEPAAVWSMDLTADGQTLVTGGNDKSVKFWKFKVGEDYDGQTSLKFKHHQTLEVGEDVLAVKVSPDQRLLAVSLLNNNIQVVFFDTLKLFLTLYGHKLPVLALDISADSKLLVSSSADKNVKLWGLDFGDCHKSIFAHQDSVMQVRFLGDTHHFFSSGKDGLVKYWDGDKFECIQKLAAHQSEVWCLAAGPEGDVVVSASHDHSVRVWRSFGDQVFIEEEKEKEMDELYESELLEDPHADPNKDEDDDEDKAERVQKQTMESLKAGERVMEALDIGYDYVVAKEKGENYVNAILQHMKQTGPEHVLSVVRKVSPAQLDDALLVLPFSYTLKLLRMIEEWTKPESAQSLADMQLVCKVLFFVVRSNARELIQQKDAKLRQQLANVKDQIRSRLGAVADQVGTNTAAMRFVQQQWKLEHESGFGDDDAPAKGKKRVFTTVA</sequence>
<evidence type="ECO:0000256" key="3">
    <source>
        <dbReference type="ARBA" id="ARBA00022737"/>
    </source>
</evidence>
<gene>
    <name evidence="9" type="ORF">DIURU_000328</name>
</gene>
<dbReference type="PROSITE" id="PS50294">
    <property type="entry name" value="WD_REPEATS_REGION"/>
    <property type="match status" value="6"/>
</dbReference>
<evidence type="ECO:0000256" key="5">
    <source>
        <dbReference type="ARBA" id="ARBA00038229"/>
    </source>
</evidence>
<dbReference type="VEuPathDB" id="FungiDB:DIURU_000328"/>
<dbReference type="PROSITE" id="PS50082">
    <property type="entry name" value="WD_REPEATS_2"/>
    <property type="match status" value="8"/>
</dbReference>
<dbReference type="InterPro" id="IPR015943">
    <property type="entry name" value="WD40/YVTN_repeat-like_dom_sf"/>
</dbReference>
<feature type="repeat" description="WD" evidence="6">
    <location>
        <begin position="112"/>
        <end position="145"/>
    </location>
</feature>
<dbReference type="EMBL" id="SWFT01000018">
    <property type="protein sequence ID" value="KAA8907918.1"/>
    <property type="molecule type" value="Genomic_DNA"/>
</dbReference>
<dbReference type="PANTHER" id="PTHR19853">
    <property type="entry name" value="WD REPEAT CONTAINING PROTEIN 3 WDR3"/>
    <property type="match status" value="1"/>
</dbReference>
<protein>
    <recommendedName>
        <fullName evidence="8">Small-subunit processome Utp12 domain-containing protein</fullName>
    </recommendedName>
</protein>
<feature type="repeat" description="WD" evidence="6">
    <location>
        <begin position="154"/>
        <end position="196"/>
    </location>
</feature>
<dbReference type="FunFam" id="2.130.10.10:FF:000178">
    <property type="entry name" value="WD repeat domain 3"/>
    <property type="match status" value="1"/>
</dbReference>
<dbReference type="PRINTS" id="PR00320">
    <property type="entry name" value="GPROTEINBRPT"/>
</dbReference>
<comment type="subcellular location">
    <subcellularLocation>
        <location evidence="1">Nucleus</location>
        <location evidence="1">Nucleolus</location>
    </subcellularLocation>
</comment>
<evidence type="ECO:0000313" key="9">
    <source>
        <dbReference type="EMBL" id="KAA8907918.1"/>
    </source>
</evidence>
<dbReference type="GO" id="GO:0030490">
    <property type="term" value="P:maturation of SSU-rRNA"/>
    <property type="evidence" value="ECO:0007669"/>
    <property type="project" value="TreeGrafter"/>
</dbReference>
<comment type="caution">
    <text evidence="9">The sequence shown here is derived from an EMBL/GenBank/DDBJ whole genome shotgun (WGS) entry which is preliminary data.</text>
</comment>
<dbReference type="InterPro" id="IPR020472">
    <property type="entry name" value="WD40_PAC1"/>
</dbReference>
<feature type="repeat" description="WD" evidence="6">
    <location>
        <begin position="77"/>
        <end position="111"/>
    </location>
</feature>
<name>A0A642UYE1_DIURU</name>
<dbReference type="GeneID" id="54778981"/>
<keyword evidence="2 6" id="KW-0853">WD repeat</keyword>
<feature type="domain" description="Small-subunit processome Utp12" evidence="8">
    <location>
        <begin position="757"/>
        <end position="865"/>
    </location>
</feature>
<dbReference type="Pfam" id="PF25173">
    <property type="entry name" value="Beta-prop_WDR3_1st"/>
    <property type="match status" value="1"/>
</dbReference>
<feature type="repeat" description="WD" evidence="6">
    <location>
        <begin position="547"/>
        <end position="588"/>
    </location>
</feature>
<dbReference type="SUPFAM" id="SSF101908">
    <property type="entry name" value="Putative isomerase YbhE"/>
    <property type="match status" value="1"/>
</dbReference>
<dbReference type="AlphaFoldDB" id="A0A642UYE1"/>
<dbReference type="PROSITE" id="PS00678">
    <property type="entry name" value="WD_REPEATS_1"/>
    <property type="match status" value="2"/>
</dbReference>
<evidence type="ECO:0000256" key="6">
    <source>
        <dbReference type="PROSITE-ProRule" id="PRU00221"/>
    </source>
</evidence>
<dbReference type="GO" id="GO:0030515">
    <property type="term" value="F:snoRNA binding"/>
    <property type="evidence" value="ECO:0007669"/>
    <property type="project" value="TreeGrafter"/>
</dbReference>
<feature type="repeat" description="WD" evidence="6">
    <location>
        <begin position="453"/>
        <end position="494"/>
    </location>
</feature>
<evidence type="ECO:0000256" key="7">
    <source>
        <dbReference type="SAM" id="MobiDB-lite"/>
    </source>
</evidence>
<evidence type="ECO:0000259" key="8">
    <source>
        <dbReference type="Pfam" id="PF04003"/>
    </source>
</evidence>
<feature type="repeat" description="WD" evidence="6">
    <location>
        <begin position="631"/>
        <end position="662"/>
    </location>
</feature>
<accession>A0A642UYE1</accession>
<dbReference type="InterPro" id="IPR001680">
    <property type="entry name" value="WD40_rpt"/>
</dbReference>
<dbReference type="SUPFAM" id="SSF75011">
    <property type="entry name" value="3-carboxy-cis,cis-mucoante lactonizing enzyme"/>
    <property type="match status" value="1"/>
</dbReference>
<dbReference type="Pfam" id="PF25172">
    <property type="entry name" value="Beta-prop_WDR3_2nd"/>
    <property type="match status" value="1"/>
</dbReference>
<dbReference type="GO" id="GO:0034388">
    <property type="term" value="C:Pwp2p-containing subcomplex of 90S preribosome"/>
    <property type="evidence" value="ECO:0007669"/>
    <property type="project" value="TreeGrafter"/>
</dbReference>
<keyword evidence="3" id="KW-0677">Repeat</keyword>
<keyword evidence="4" id="KW-0539">Nucleus</keyword>
<dbReference type="OMA" id="MNIPLTC"/>